<accession>A0ABP0JC03</accession>
<organism evidence="2 3">
    <name type="scientific">Durusdinium trenchii</name>
    <dbReference type="NCBI Taxonomy" id="1381693"/>
    <lineage>
        <taxon>Eukaryota</taxon>
        <taxon>Sar</taxon>
        <taxon>Alveolata</taxon>
        <taxon>Dinophyceae</taxon>
        <taxon>Suessiales</taxon>
        <taxon>Symbiodiniaceae</taxon>
        <taxon>Durusdinium</taxon>
    </lineage>
</organism>
<protein>
    <submittedName>
        <fullName evidence="2">Uncharacterized protein</fullName>
    </submittedName>
</protein>
<dbReference type="Proteomes" id="UP001642484">
    <property type="component" value="Unassembled WGS sequence"/>
</dbReference>
<comment type="caution">
    <text evidence="2">The sequence shown here is derived from an EMBL/GenBank/DDBJ whole genome shotgun (WGS) entry which is preliminary data.</text>
</comment>
<gene>
    <name evidence="2" type="ORF">CCMP2556_LOCUS10659</name>
    <name evidence="1" type="ORF">CCMP2556_LOCUS4657</name>
</gene>
<proteinExistence type="predicted"/>
<keyword evidence="3" id="KW-1185">Reference proteome</keyword>
<evidence type="ECO:0000313" key="1">
    <source>
        <dbReference type="EMBL" id="CAK8996923.1"/>
    </source>
</evidence>
<reference evidence="2 3" key="1">
    <citation type="submission" date="2024-02" db="EMBL/GenBank/DDBJ databases">
        <authorList>
            <person name="Chen Y."/>
            <person name="Shah S."/>
            <person name="Dougan E. K."/>
            <person name="Thang M."/>
            <person name="Chan C."/>
        </authorList>
    </citation>
    <scope>NUCLEOTIDE SEQUENCE [LARGE SCALE GENOMIC DNA]</scope>
</reference>
<evidence type="ECO:0000313" key="2">
    <source>
        <dbReference type="EMBL" id="CAK9011935.1"/>
    </source>
</evidence>
<dbReference type="EMBL" id="CAXAMN010005005">
    <property type="protein sequence ID" value="CAK9011935.1"/>
    <property type="molecule type" value="Genomic_DNA"/>
</dbReference>
<evidence type="ECO:0000313" key="3">
    <source>
        <dbReference type="Proteomes" id="UP001642484"/>
    </source>
</evidence>
<dbReference type="EMBL" id="CAXAMN010001923">
    <property type="protein sequence ID" value="CAK8996923.1"/>
    <property type="molecule type" value="Genomic_DNA"/>
</dbReference>
<sequence>MLMLSSGIYMSLLSPSQDQDAADLLDLCPPWSQVKPKYAAIKARLDQLEKLYEHYDQEMDEWDQPGPPAGPLWRIEKEIKKIDDMKRLATDFNHEVMQ</sequence>
<name>A0ABP0JC03_9DINO</name>